<keyword evidence="4" id="KW-0547">Nucleotide-binding</keyword>
<evidence type="ECO:0000256" key="4">
    <source>
        <dbReference type="ARBA" id="ARBA00022741"/>
    </source>
</evidence>
<dbReference type="GO" id="GO:0005524">
    <property type="term" value="F:ATP binding"/>
    <property type="evidence" value="ECO:0007669"/>
    <property type="project" value="UniProtKB-KW"/>
</dbReference>
<name>A0A0K2GZ65_9CORY</name>
<dbReference type="KEGG" id="clw:CLAC_02240"/>
<keyword evidence="3" id="KW-0808">Transferase</keyword>
<dbReference type="SUPFAM" id="SSF54211">
    <property type="entry name" value="Ribosomal protein S5 domain 2-like"/>
    <property type="match status" value="1"/>
</dbReference>
<dbReference type="SUPFAM" id="SSF55060">
    <property type="entry name" value="GHMP Kinase, C-terminal domain"/>
    <property type="match status" value="1"/>
</dbReference>
<proteinExistence type="predicted"/>
<evidence type="ECO:0000256" key="5">
    <source>
        <dbReference type="ARBA" id="ARBA00022777"/>
    </source>
</evidence>
<evidence type="ECO:0000256" key="2">
    <source>
        <dbReference type="ARBA" id="ARBA00012958"/>
    </source>
</evidence>
<dbReference type="InterPro" id="IPR035102">
    <property type="entry name" value="Phosphomevalonate_kinase"/>
</dbReference>
<sequence>MTSIGRGCGKLYLTGEFAVMSTLGAAVIAGVNRYVSATATLVSTDSDETTGIVHSAYYDEQGRRLSGGVLEGEQDIVAHAISLVYRLGVQRGARWARYAVDIDIVSGLDDKASGQKFGLGSSGAVAVAVVRAVASEIGLALSDLEVFKLAFLATIASGAAGSGGDIACSSHGGVVFYRRPEPDALVELSALAATDPAGALARKWPNLQIESRADLSELSLLVGWTGTPVKTDSQLAKAGPVDEVRTADGGRFVTAVASLSEKLWRGLAEHDRVACMEALWENRRLLQDYESQRGVCIETDRLERLADIANAHGAAGKSSGSGGGDCGIAVLPSGGDAQTILRQWASAGIRPLDLELAVDFKTQVFNKQNSRITRKGL</sequence>
<dbReference type="STRING" id="1408189.CLAC_02240"/>
<dbReference type="InterPro" id="IPR013750">
    <property type="entry name" value="GHMP_kinase_C_dom"/>
</dbReference>
<organism evidence="9 10">
    <name type="scientific">Corynebacterium lactis RW2-5</name>
    <dbReference type="NCBI Taxonomy" id="1408189"/>
    <lineage>
        <taxon>Bacteria</taxon>
        <taxon>Bacillati</taxon>
        <taxon>Actinomycetota</taxon>
        <taxon>Actinomycetes</taxon>
        <taxon>Mycobacteriales</taxon>
        <taxon>Corynebacteriaceae</taxon>
        <taxon>Corynebacterium</taxon>
    </lineage>
</organism>
<dbReference type="Pfam" id="PF08544">
    <property type="entry name" value="GHMP_kinases_C"/>
    <property type="match status" value="1"/>
</dbReference>
<dbReference type="GO" id="GO:0019287">
    <property type="term" value="P:isopentenyl diphosphate biosynthetic process, mevalonate pathway"/>
    <property type="evidence" value="ECO:0007669"/>
    <property type="project" value="UniProtKB-UniPathway"/>
</dbReference>
<dbReference type="Pfam" id="PF00288">
    <property type="entry name" value="GHMP_kinases_N"/>
    <property type="match status" value="1"/>
</dbReference>
<dbReference type="InterPro" id="IPR006204">
    <property type="entry name" value="GHMP_kinase_N_dom"/>
</dbReference>
<dbReference type="InterPro" id="IPR020568">
    <property type="entry name" value="Ribosomal_Su5_D2-typ_SF"/>
</dbReference>
<dbReference type="EC" id="2.7.4.2" evidence="2"/>
<gene>
    <name evidence="9" type="ORF">CLAC_02240</name>
</gene>
<evidence type="ECO:0000256" key="1">
    <source>
        <dbReference type="ARBA" id="ARBA00005017"/>
    </source>
</evidence>
<dbReference type="Proteomes" id="UP000058446">
    <property type="component" value="Chromosome"/>
</dbReference>
<dbReference type="InterPro" id="IPR036554">
    <property type="entry name" value="GHMP_kinase_C_sf"/>
</dbReference>
<dbReference type="InterPro" id="IPR005917">
    <property type="entry name" value="Pmev_kinase_bact"/>
</dbReference>
<dbReference type="UniPathway" id="UPA00057">
    <property type="reaction ID" value="UER00099"/>
</dbReference>
<keyword evidence="5 9" id="KW-0418">Kinase</keyword>
<dbReference type="AlphaFoldDB" id="A0A0K2GZ65"/>
<evidence type="ECO:0000313" key="10">
    <source>
        <dbReference type="Proteomes" id="UP000058446"/>
    </source>
</evidence>
<dbReference type="EMBL" id="CP006841">
    <property type="protein sequence ID" value="ALA66741.1"/>
    <property type="molecule type" value="Genomic_DNA"/>
</dbReference>
<dbReference type="Gene3D" id="3.30.70.890">
    <property type="entry name" value="GHMP kinase, C-terminal domain"/>
    <property type="match status" value="1"/>
</dbReference>
<dbReference type="NCBIfam" id="TIGR01220">
    <property type="entry name" value="Pmev_kin_Gr_pos"/>
    <property type="match status" value="1"/>
</dbReference>
<dbReference type="Gene3D" id="3.30.230.10">
    <property type="match status" value="1"/>
</dbReference>
<dbReference type="PANTHER" id="PTHR31814">
    <property type="match status" value="1"/>
</dbReference>
<reference evidence="9 10" key="1">
    <citation type="submission" date="2013-10" db="EMBL/GenBank/DDBJ databases">
        <title>Complete genome sequence of Corynebacterium lactis DSM 45799(T), isolated from raw cow milk.</title>
        <authorList>
            <person name="Ruckert C."/>
            <person name="Albersmeier A."/>
            <person name="Lipski A."/>
            <person name="Kalinowski J."/>
        </authorList>
    </citation>
    <scope>NUCLEOTIDE SEQUENCE [LARGE SCALE GENOMIC DNA]</scope>
    <source>
        <strain evidence="9 10">RW2-5</strain>
    </source>
</reference>
<keyword evidence="6" id="KW-0067">ATP-binding</keyword>
<evidence type="ECO:0000259" key="7">
    <source>
        <dbReference type="Pfam" id="PF00288"/>
    </source>
</evidence>
<dbReference type="InterPro" id="IPR014721">
    <property type="entry name" value="Ribsml_uS5_D2-typ_fold_subgr"/>
</dbReference>
<dbReference type="GO" id="GO:0004631">
    <property type="term" value="F:phosphomevalonate kinase activity"/>
    <property type="evidence" value="ECO:0007669"/>
    <property type="project" value="UniProtKB-EC"/>
</dbReference>
<accession>A0A0K2GZ65</accession>
<keyword evidence="10" id="KW-1185">Reference proteome</keyword>
<dbReference type="PATRIC" id="fig|1408189.4.peg.444"/>
<feature type="domain" description="GHMP kinase C-terminal" evidence="8">
    <location>
        <begin position="281"/>
        <end position="348"/>
    </location>
</feature>
<evidence type="ECO:0000256" key="6">
    <source>
        <dbReference type="ARBA" id="ARBA00022840"/>
    </source>
</evidence>
<comment type="pathway">
    <text evidence="1">Isoprenoid biosynthesis; isopentenyl diphosphate biosynthesis via mevalonate pathway; isopentenyl diphosphate from (R)-mevalonate: step 2/3.</text>
</comment>
<evidence type="ECO:0000259" key="8">
    <source>
        <dbReference type="Pfam" id="PF08544"/>
    </source>
</evidence>
<evidence type="ECO:0000256" key="3">
    <source>
        <dbReference type="ARBA" id="ARBA00022679"/>
    </source>
</evidence>
<dbReference type="PANTHER" id="PTHR31814:SF2">
    <property type="entry name" value="PHOSPHOMEVALONATE KINASE"/>
    <property type="match status" value="1"/>
</dbReference>
<feature type="domain" description="GHMP kinase N-terminal" evidence="7">
    <location>
        <begin position="99"/>
        <end position="173"/>
    </location>
</feature>
<protein>
    <recommendedName>
        <fullName evidence="2">phosphomevalonate kinase</fullName>
        <ecNumber evidence="2">2.7.4.2</ecNumber>
    </recommendedName>
</protein>
<evidence type="ECO:0000313" key="9">
    <source>
        <dbReference type="EMBL" id="ALA66741.1"/>
    </source>
</evidence>
<dbReference type="RefSeq" id="WP_245621939.1">
    <property type="nucleotide sequence ID" value="NZ_CP006841.1"/>
</dbReference>